<evidence type="ECO:0000313" key="10">
    <source>
        <dbReference type="EMBL" id="MBB5057779.1"/>
    </source>
</evidence>
<feature type="domain" description="Semialdehyde dehydrogenase NAD-binding" evidence="9">
    <location>
        <begin position="26"/>
        <end position="175"/>
    </location>
</feature>
<dbReference type="GO" id="GO:0003942">
    <property type="term" value="F:N-acetyl-gamma-glutamyl-phosphate reductase activity"/>
    <property type="evidence" value="ECO:0007669"/>
    <property type="project" value="UniProtKB-UniRule"/>
</dbReference>
<accession>A0A7W7ZDV4</accession>
<dbReference type="Pfam" id="PF22698">
    <property type="entry name" value="Semialdhyde_dhC_1"/>
    <property type="match status" value="1"/>
</dbReference>
<evidence type="ECO:0000256" key="7">
    <source>
        <dbReference type="HAMAP-Rule" id="MF_00150"/>
    </source>
</evidence>
<organism evidence="10 11">
    <name type="scientific">Granulicella aggregans</name>
    <dbReference type="NCBI Taxonomy" id="474949"/>
    <lineage>
        <taxon>Bacteria</taxon>
        <taxon>Pseudomonadati</taxon>
        <taxon>Acidobacteriota</taxon>
        <taxon>Terriglobia</taxon>
        <taxon>Terriglobales</taxon>
        <taxon>Acidobacteriaceae</taxon>
        <taxon>Granulicella</taxon>
    </lineage>
</organism>
<evidence type="ECO:0000256" key="8">
    <source>
        <dbReference type="PROSITE-ProRule" id="PRU10010"/>
    </source>
</evidence>
<evidence type="ECO:0000256" key="4">
    <source>
        <dbReference type="ARBA" id="ARBA00022857"/>
    </source>
</evidence>
<evidence type="ECO:0000256" key="1">
    <source>
        <dbReference type="ARBA" id="ARBA00004862"/>
    </source>
</evidence>
<dbReference type="SMART" id="SM00859">
    <property type="entry name" value="Semialdhyde_dh"/>
    <property type="match status" value="1"/>
</dbReference>
<protein>
    <recommendedName>
        <fullName evidence="7">N-acetyl-gamma-glutamyl-phosphate reductase</fullName>
        <shortName evidence="7">AGPR</shortName>
        <ecNumber evidence="7">1.2.1.38</ecNumber>
    </recommendedName>
    <alternativeName>
        <fullName evidence="7">N-acetyl-glutamate semialdehyde dehydrogenase</fullName>
        <shortName evidence="7">NAGSA dehydrogenase</shortName>
    </alternativeName>
</protein>
<reference evidence="10 11" key="1">
    <citation type="submission" date="2020-08" db="EMBL/GenBank/DDBJ databases">
        <title>Genomic Encyclopedia of Type Strains, Phase IV (KMG-V): Genome sequencing to study the core and pangenomes of soil and plant-associated prokaryotes.</title>
        <authorList>
            <person name="Whitman W."/>
        </authorList>
    </citation>
    <scope>NUCLEOTIDE SEQUENCE [LARGE SCALE GENOMIC DNA]</scope>
    <source>
        <strain evidence="10 11">M8UP14</strain>
    </source>
</reference>
<dbReference type="InterPro" id="IPR000706">
    <property type="entry name" value="AGPR_type-1"/>
</dbReference>
<dbReference type="GO" id="GO:0070401">
    <property type="term" value="F:NADP+ binding"/>
    <property type="evidence" value="ECO:0007669"/>
    <property type="project" value="InterPro"/>
</dbReference>
<dbReference type="GO" id="GO:0005737">
    <property type="term" value="C:cytoplasm"/>
    <property type="evidence" value="ECO:0007669"/>
    <property type="project" value="UniProtKB-SubCell"/>
</dbReference>
<comment type="catalytic activity">
    <reaction evidence="6 7">
        <text>N-acetyl-L-glutamate 5-semialdehyde + phosphate + NADP(+) = N-acetyl-L-glutamyl 5-phosphate + NADPH + H(+)</text>
        <dbReference type="Rhea" id="RHEA:21588"/>
        <dbReference type="ChEBI" id="CHEBI:15378"/>
        <dbReference type="ChEBI" id="CHEBI:29123"/>
        <dbReference type="ChEBI" id="CHEBI:43474"/>
        <dbReference type="ChEBI" id="CHEBI:57783"/>
        <dbReference type="ChEBI" id="CHEBI:57936"/>
        <dbReference type="ChEBI" id="CHEBI:58349"/>
        <dbReference type="EC" id="1.2.1.38"/>
    </reaction>
</comment>
<dbReference type="PANTHER" id="PTHR32338:SF10">
    <property type="entry name" value="N-ACETYL-GAMMA-GLUTAMYL-PHOSPHATE REDUCTASE, CHLOROPLASTIC-RELATED"/>
    <property type="match status" value="1"/>
</dbReference>
<comment type="similarity">
    <text evidence="7">Belongs to the NAGSA dehydrogenase family. Type 1 subfamily.</text>
</comment>
<dbReference type="Proteomes" id="UP000540989">
    <property type="component" value="Unassembled WGS sequence"/>
</dbReference>
<dbReference type="FunFam" id="3.30.360.10:FF:000014">
    <property type="entry name" value="N-acetyl-gamma-glutamyl-phosphate reductase"/>
    <property type="match status" value="1"/>
</dbReference>
<evidence type="ECO:0000256" key="2">
    <source>
        <dbReference type="ARBA" id="ARBA00022571"/>
    </source>
</evidence>
<dbReference type="InterPro" id="IPR036291">
    <property type="entry name" value="NAD(P)-bd_dom_sf"/>
</dbReference>
<dbReference type="GO" id="GO:0051287">
    <property type="term" value="F:NAD binding"/>
    <property type="evidence" value="ECO:0007669"/>
    <property type="project" value="InterPro"/>
</dbReference>
<dbReference type="PANTHER" id="PTHR32338">
    <property type="entry name" value="N-ACETYL-GAMMA-GLUTAMYL-PHOSPHATE REDUCTASE, CHLOROPLASTIC-RELATED-RELATED"/>
    <property type="match status" value="1"/>
</dbReference>
<evidence type="ECO:0000256" key="6">
    <source>
        <dbReference type="ARBA" id="ARBA00050557"/>
    </source>
</evidence>
<dbReference type="HAMAP" id="MF_00150">
    <property type="entry name" value="ArgC_type1"/>
    <property type="match status" value="1"/>
</dbReference>
<dbReference type="InterPro" id="IPR023013">
    <property type="entry name" value="AGPR_AS"/>
</dbReference>
<dbReference type="Gene3D" id="3.40.50.720">
    <property type="entry name" value="NAD(P)-binding Rossmann-like Domain"/>
    <property type="match status" value="1"/>
</dbReference>
<dbReference type="Gene3D" id="3.30.360.10">
    <property type="entry name" value="Dihydrodipicolinate Reductase, domain 2"/>
    <property type="match status" value="1"/>
</dbReference>
<dbReference type="NCBIfam" id="TIGR01850">
    <property type="entry name" value="argC"/>
    <property type="match status" value="1"/>
</dbReference>
<comment type="function">
    <text evidence="7">Catalyzes the NADPH-dependent reduction of N-acetyl-5-glutamyl phosphate to yield N-acetyl-L-glutamate 5-semialdehyde.</text>
</comment>
<gene>
    <name evidence="7" type="primary">argC</name>
    <name evidence="10" type="ORF">HDF16_002485</name>
</gene>
<dbReference type="Pfam" id="PF01118">
    <property type="entry name" value="Semialdhyde_dh"/>
    <property type="match status" value="1"/>
</dbReference>
<dbReference type="SUPFAM" id="SSF51735">
    <property type="entry name" value="NAD(P)-binding Rossmann-fold domains"/>
    <property type="match status" value="1"/>
</dbReference>
<dbReference type="SUPFAM" id="SSF55347">
    <property type="entry name" value="Glyceraldehyde-3-phosphate dehydrogenase-like, C-terminal domain"/>
    <property type="match status" value="1"/>
</dbReference>
<dbReference type="InterPro" id="IPR000534">
    <property type="entry name" value="Semialdehyde_DH_NAD-bd"/>
</dbReference>
<dbReference type="GO" id="GO:0006526">
    <property type="term" value="P:L-arginine biosynthetic process"/>
    <property type="evidence" value="ECO:0007669"/>
    <property type="project" value="UniProtKB-UniRule"/>
</dbReference>
<dbReference type="UniPathway" id="UPA00068">
    <property type="reaction ID" value="UER00108"/>
</dbReference>
<evidence type="ECO:0000256" key="5">
    <source>
        <dbReference type="ARBA" id="ARBA00023002"/>
    </source>
</evidence>
<dbReference type="CDD" id="cd23934">
    <property type="entry name" value="AGPR_1_C"/>
    <property type="match status" value="1"/>
</dbReference>
<dbReference type="InterPro" id="IPR050085">
    <property type="entry name" value="AGPR"/>
</dbReference>
<evidence type="ECO:0000313" key="11">
    <source>
        <dbReference type="Proteomes" id="UP000540989"/>
    </source>
</evidence>
<dbReference type="EMBL" id="JACHIP010000003">
    <property type="protein sequence ID" value="MBB5057779.1"/>
    <property type="molecule type" value="Genomic_DNA"/>
</dbReference>
<keyword evidence="4 7" id="KW-0521">NADP</keyword>
<comment type="subcellular location">
    <subcellularLocation>
        <location evidence="7">Cytoplasm</location>
    </subcellularLocation>
</comment>
<name>A0A7W7ZDV4_9BACT</name>
<dbReference type="InterPro" id="IPR058924">
    <property type="entry name" value="AGPR_dimerisation_dom"/>
</dbReference>
<dbReference type="PROSITE" id="PS01224">
    <property type="entry name" value="ARGC"/>
    <property type="match status" value="1"/>
</dbReference>
<proteinExistence type="inferred from homology"/>
<feature type="active site" evidence="7 8">
    <location>
        <position position="183"/>
    </location>
</feature>
<comment type="caution">
    <text evidence="10">The sequence shown here is derived from an EMBL/GenBank/DDBJ whole genome shotgun (WGS) entry which is preliminary data.</text>
</comment>
<sequence>MAEISVLTPQESGLHAKYLPVPSTVRTAVAGVSGYAGGELARLLLHHPKLADTTPTFLGRPGEDAAKLYLTDLQPQLATSGPSPEVVPFSWDRLVDEGVEVLFLATPHEQSREWVPEAIARNIRVIDLSGAWRLNDDANRAVYKLTDANPDLARNLQAEAVYGCPELHRKDLRDARIVANPGCYATSIILALAPLLEAGIVDLSPGIICDAKSGISGAGKAATAKTHFMYAADNLSAYNVFGHRHTGELLEQLHLDASDIQFTPHLLPIPRGILSTIYVRLIESMHPEKIESIFRACYATSPLVRVRGNGNLPQIQYIVRTNYCDIGFELEPGGKRLVIVSCLDNLLKGAAGQAVQNLNLMCGWNEAEGLL</sequence>
<dbReference type="AlphaFoldDB" id="A0A7W7ZDV4"/>
<evidence type="ECO:0000259" key="9">
    <source>
        <dbReference type="SMART" id="SM00859"/>
    </source>
</evidence>
<comment type="pathway">
    <text evidence="1 7">Amino-acid biosynthesis; L-arginine biosynthesis; N(2)-acetyl-L-ornithine from L-glutamate: step 3/4.</text>
</comment>
<keyword evidence="7" id="KW-0963">Cytoplasm</keyword>
<keyword evidence="2 7" id="KW-0055">Arginine biosynthesis</keyword>
<evidence type="ECO:0000256" key="3">
    <source>
        <dbReference type="ARBA" id="ARBA00022605"/>
    </source>
</evidence>
<keyword evidence="5 7" id="KW-0560">Oxidoreductase</keyword>
<keyword evidence="11" id="KW-1185">Reference proteome</keyword>
<dbReference type="CDD" id="cd17895">
    <property type="entry name" value="AGPR_1_N"/>
    <property type="match status" value="1"/>
</dbReference>
<keyword evidence="3 7" id="KW-0028">Amino-acid biosynthesis</keyword>
<dbReference type="EC" id="1.2.1.38" evidence="7"/>